<dbReference type="Proteomes" id="UP000726170">
    <property type="component" value="Unassembled WGS sequence"/>
</dbReference>
<dbReference type="InterPro" id="IPR008875">
    <property type="entry name" value="TraX"/>
</dbReference>
<proteinExistence type="predicted"/>
<keyword evidence="1" id="KW-1133">Transmembrane helix</keyword>
<keyword evidence="1" id="KW-0812">Transmembrane</keyword>
<feature type="transmembrane region" description="Helical" evidence="1">
    <location>
        <begin position="123"/>
        <end position="142"/>
    </location>
</feature>
<feature type="transmembrane region" description="Helical" evidence="1">
    <location>
        <begin position="148"/>
        <end position="167"/>
    </location>
</feature>
<feature type="transmembrane region" description="Helical" evidence="1">
    <location>
        <begin position="30"/>
        <end position="51"/>
    </location>
</feature>
<accession>A0ABS6EPL9</accession>
<keyword evidence="3" id="KW-1185">Reference proteome</keyword>
<gene>
    <name evidence="2" type="ORF">KQI86_18605</name>
</gene>
<evidence type="ECO:0008006" key="4">
    <source>
        <dbReference type="Google" id="ProtNLM"/>
    </source>
</evidence>
<reference evidence="2 3" key="1">
    <citation type="submission" date="2021-06" db="EMBL/GenBank/DDBJ databases">
        <authorList>
            <person name="Sun Q."/>
            <person name="Li D."/>
        </authorList>
    </citation>
    <scope>NUCLEOTIDE SEQUENCE [LARGE SCALE GENOMIC DNA]</scope>
    <source>
        <strain evidence="2 3">MSJ-11</strain>
    </source>
</reference>
<feature type="transmembrane region" description="Helical" evidence="1">
    <location>
        <begin position="7"/>
        <end position="24"/>
    </location>
</feature>
<feature type="transmembrane region" description="Helical" evidence="1">
    <location>
        <begin position="179"/>
        <end position="202"/>
    </location>
</feature>
<organism evidence="2 3">
    <name type="scientific">Clostridium mobile</name>
    <dbReference type="NCBI Taxonomy" id="2841512"/>
    <lineage>
        <taxon>Bacteria</taxon>
        <taxon>Bacillati</taxon>
        <taxon>Bacillota</taxon>
        <taxon>Clostridia</taxon>
        <taxon>Eubacteriales</taxon>
        <taxon>Clostridiaceae</taxon>
        <taxon>Clostridium</taxon>
    </lineage>
</organism>
<feature type="transmembrane region" description="Helical" evidence="1">
    <location>
        <begin position="63"/>
        <end position="81"/>
    </location>
</feature>
<feature type="transmembrane region" description="Helical" evidence="1">
    <location>
        <begin position="263"/>
        <end position="281"/>
    </location>
</feature>
<feature type="transmembrane region" description="Helical" evidence="1">
    <location>
        <begin position="93"/>
        <end position="111"/>
    </location>
</feature>
<keyword evidence="1" id="KW-0472">Membrane</keyword>
<dbReference type="RefSeq" id="WP_216440927.1">
    <property type="nucleotide sequence ID" value="NZ_JAHLQF010000005.1"/>
</dbReference>
<feature type="transmembrane region" description="Helical" evidence="1">
    <location>
        <begin position="208"/>
        <end position="225"/>
    </location>
</feature>
<protein>
    <recommendedName>
        <fullName evidence="4">TraX protein</fullName>
    </recommendedName>
</protein>
<evidence type="ECO:0000256" key="1">
    <source>
        <dbReference type="SAM" id="Phobius"/>
    </source>
</evidence>
<dbReference type="Pfam" id="PF05857">
    <property type="entry name" value="TraX"/>
    <property type="match status" value="2"/>
</dbReference>
<dbReference type="EMBL" id="JAHLQF010000005">
    <property type="protein sequence ID" value="MBU5486324.1"/>
    <property type="molecule type" value="Genomic_DNA"/>
</dbReference>
<evidence type="ECO:0000313" key="3">
    <source>
        <dbReference type="Proteomes" id="UP000726170"/>
    </source>
</evidence>
<comment type="caution">
    <text evidence="2">The sequence shown here is derived from an EMBL/GenBank/DDBJ whole genome shotgun (WGS) entry which is preliminary data.</text>
</comment>
<evidence type="ECO:0000313" key="2">
    <source>
        <dbReference type="EMBL" id="MBU5486324.1"/>
    </source>
</evidence>
<sequence>MLNRFQLKLLMLFFMLLDHIGSFIPNTPIWLNYIGRVVAPVFFYLLIDGYFYTRNKNNYAKRLFIAAGIMVIGNTFFSILFPQGNQSINFNTYIVFLAFIILLLIDIYFLWKSSEQNKDRMILSASIFAIIPVVLSVIFPDLKILKNNIFLSMAFCIMWLISMEENAIKNSSLGKFRTIVIFFLSLFTEASILGLAMTYIFYKYRENNNALIIYYCILSLFFGMGNLSYQGLFYENIQWMMIFSIPFFYIYNGKKGNDLKYLFYSFYPIHIWILYIISFFIEK</sequence>
<name>A0ABS6EPL9_9CLOT</name>